<name>A0A2H3DQN1_ARMGA</name>
<proteinExistence type="predicted"/>
<evidence type="ECO:0000313" key="3">
    <source>
        <dbReference type="Proteomes" id="UP000217790"/>
    </source>
</evidence>
<protein>
    <submittedName>
        <fullName evidence="2">Uncharacterized protein</fullName>
    </submittedName>
</protein>
<accession>A0A2H3DQN1</accession>
<dbReference type="OrthoDB" id="46988at2759"/>
<reference evidence="3" key="1">
    <citation type="journal article" date="2017" name="Nat. Ecol. Evol.">
        <title>Genome expansion and lineage-specific genetic innovations in the forest pathogenic fungi Armillaria.</title>
        <authorList>
            <person name="Sipos G."/>
            <person name="Prasanna A.N."/>
            <person name="Walter M.C."/>
            <person name="O'Connor E."/>
            <person name="Balint B."/>
            <person name="Krizsan K."/>
            <person name="Kiss B."/>
            <person name="Hess J."/>
            <person name="Varga T."/>
            <person name="Slot J."/>
            <person name="Riley R."/>
            <person name="Boka B."/>
            <person name="Rigling D."/>
            <person name="Barry K."/>
            <person name="Lee J."/>
            <person name="Mihaltcheva S."/>
            <person name="LaButti K."/>
            <person name="Lipzen A."/>
            <person name="Waldron R."/>
            <person name="Moloney N.M."/>
            <person name="Sperisen C."/>
            <person name="Kredics L."/>
            <person name="Vagvoelgyi C."/>
            <person name="Patrignani A."/>
            <person name="Fitzpatrick D."/>
            <person name="Nagy I."/>
            <person name="Doyle S."/>
            <person name="Anderson J.B."/>
            <person name="Grigoriev I.V."/>
            <person name="Gueldener U."/>
            <person name="Muensterkoetter M."/>
            <person name="Nagy L.G."/>
        </authorList>
    </citation>
    <scope>NUCLEOTIDE SEQUENCE [LARGE SCALE GENOMIC DNA]</scope>
    <source>
        <strain evidence="3">Ar21-2</strain>
    </source>
</reference>
<feature type="transmembrane region" description="Helical" evidence="1">
    <location>
        <begin position="50"/>
        <end position="69"/>
    </location>
</feature>
<dbReference type="AlphaFoldDB" id="A0A2H3DQN1"/>
<keyword evidence="1" id="KW-1133">Transmembrane helix</keyword>
<sequence>MTTTRKQSALVKYYLVTYSVLSTLGWSWILILTLVHVFNLDGKSAAIQSTTGRVITAILAKAFASAMRAQRREFNFRI</sequence>
<evidence type="ECO:0000256" key="1">
    <source>
        <dbReference type="SAM" id="Phobius"/>
    </source>
</evidence>
<keyword evidence="1" id="KW-0472">Membrane</keyword>
<organism evidence="2 3">
    <name type="scientific">Armillaria gallica</name>
    <name type="common">Bulbous honey fungus</name>
    <name type="synonym">Armillaria bulbosa</name>
    <dbReference type="NCBI Taxonomy" id="47427"/>
    <lineage>
        <taxon>Eukaryota</taxon>
        <taxon>Fungi</taxon>
        <taxon>Dikarya</taxon>
        <taxon>Basidiomycota</taxon>
        <taxon>Agaricomycotina</taxon>
        <taxon>Agaricomycetes</taxon>
        <taxon>Agaricomycetidae</taxon>
        <taxon>Agaricales</taxon>
        <taxon>Marasmiineae</taxon>
        <taxon>Physalacriaceae</taxon>
        <taxon>Armillaria</taxon>
    </lineage>
</organism>
<feature type="non-terminal residue" evidence="2">
    <location>
        <position position="78"/>
    </location>
</feature>
<dbReference type="Proteomes" id="UP000217790">
    <property type="component" value="Unassembled WGS sequence"/>
</dbReference>
<dbReference type="EMBL" id="KZ293661">
    <property type="protein sequence ID" value="PBK91397.1"/>
    <property type="molecule type" value="Genomic_DNA"/>
</dbReference>
<dbReference type="STRING" id="47427.A0A2H3DQN1"/>
<gene>
    <name evidence="2" type="ORF">ARMGADRAFT_1013838</name>
</gene>
<dbReference type="InParanoid" id="A0A2H3DQN1"/>
<keyword evidence="3" id="KW-1185">Reference proteome</keyword>
<feature type="transmembrane region" description="Helical" evidence="1">
    <location>
        <begin position="12"/>
        <end position="38"/>
    </location>
</feature>
<keyword evidence="1" id="KW-0812">Transmembrane</keyword>
<evidence type="ECO:0000313" key="2">
    <source>
        <dbReference type="EMBL" id="PBK91397.1"/>
    </source>
</evidence>